<dbReference type="GO" id="GO:0016887">
    <property type="term" value="F:ATP hydrolysis activity"/>
    <property type="evidence" value="ECO:0007669"/>
    <property type="project" value="InterPro"/>
</dbReference>
<proteinExistence type="predicted"/>
<evidence type="ECO:0000259" key="2">
    <source>
        <dbReference type="Pfam" id="PF25568"/>
    </source>
</evidence>
<gene>
    <name evidence="3" type="ORF">ANE_LOCUS10840</name>
</gene>
<reference evidence="3" key="1">
    <citation type="submission" date="2019-07" db="EMBL/GenBank/DDBJ databases">
        <authorList>
            <person name="Dittberner H."/>
        </authorList>
    </citation>
    <scope>NUCLEOTIDE SEQUENCE [LARGE SCALE GENOMIC DNA]</scope>
</reference>
<dbReference type="OrthoDB" id="10251412at2759"/>
<name>A0A565BGA0_9BRAS</name>
<dbReference type="Pfam" id="PF25568">
    <property type="entry name" value="AAA_lid_At3g28540"/>
    <property type="match status" value="1"/>
</dbReference>
<comment type="caution">
    <text evidence="3">The sequence shown here is derived from an EMBL/GenBank/DDBJ whole genome shotgun (WGS) entry which is preliminary data.</text>
</comment>
<feature type="domain" description="ATPase AAA-type core" evidence="1">
    <location>
        <begin position="207"/>
        <end position="318"/>
    </location>
</feature>
<evidence type="ECO:0000259" key="1">
    <source>
        <dbReference type="Pfam" id="PF00004"/>
    </source>
</evidence>
<organism evidence="3 4">
    <name type="scientific">Arabis nemorensis</name>
    <dbReference type="NCBI Taxonomy" id="586526"/>
    <lineage>
        <taxon>Eukaryota</taxon>
        <taxon>Viridiplantae</taxon>
        <taxon>Streptophyta</taxon>
        <taxon>Embryophyta</taxon>
        <taxon>Tracheophyta</taxon>
        <taxon>Spermatophyta</taxon>
        <taxon>Magnoliopsida</taxon>
        <taxon>eudicotyledons</taxon>
        <taxon>Gunneridae</taxon>
        <taxon>Pentapetalae</taxon>
        <taxon>rosids</taxon>
        <taxon>malvids</taxon>
        <taxon>Brassicales</taxon>
        <taxon>Brassicaceae</taxon>
        <taxon>Arabideae</taxon>
        <taxon>Arabis</taxon>
    </lineage>
</organism>
<accession>A0A565BGA0</accession>
<dbReference type="PANTHER" id="PTHR23070">
    <property type="entry name" value="BCS1 AAA-TYPE ATPASE"/>
    <property type="match status" value="1"/>
</dbReference>
<feature type="domain" description="AAA+ ATPase At3g28540-like C-terminal" evidence="2">
    <location>
        <begin position="320"/>
        <end position="383"/>
    </location>
</feature>
<evidence type="ECO:0000313" key="4">
    <source>
        <dbReference type="Proteomes" id="UP000489600"/>
    </source>
</evidence>
<dbReference type="AlphaFoldDB" id="A0A565BGA0"/>
<dbReference type="Pfam" id="PF00004">
    <property type="entry name" value="AAA"/>
    <property type="match status" value="1"/>
</dbReference>
<dbReference type="InterPro" id="IPR003959">
    <property type="entry name" value="ATPase_AAA_core"/>
</dbReference>
<evidence type="ECO:0000313" key="3">
    <source>
        <dbReference type="EMBL" id="VVB00396.1"/>
    </source>
</evidence>
<dbReference type="Gene3D" id="3.40.50.300">
    <property type="entry name" value="P-loop containing nucleotide triphosphate hydrolases"/>
    <property type="match status" value="1"/>
</dbReference>
<dbReference type="Gene3D" id="6.10.280.40">
    <property type="match status" value="1"/>
</dbReference>
<dbReference type="Proteomes" id="UP000489600">
    <property type="component" value="Unassembled WGS sequence"/>
</dbReference>
<dbReference type="InterPro" id="IPR027417">
    <property type="entry name" value="P-loop_NTPase"/>
</dbReference>
<dbReference type="GO" id="GO:0005524">
    <property type="term" value="F:ATP binding"/>
    <property type="evidence" value="ECO:0007669"/>
    <property type="project" value="InterPro"/>
</dbReference>
<dbReference type="InterPro" id="IPR050747">
    <property type="entry name" value="Mitochondrial_chaperone_BCS1"/>
</dbReference>
<sequence length="387" mass="44926">MVLKLIKSMVEAITRPIQHLIITYLRSLFGFPSVTHHDHVQDDHVKFLIEDSTEVEKNKLIYDSTRVYLFSKTNFELCVGGYKCDDQYQGVKLKWTILVDKTNFWKKSFELRFDEKHRGLVFDSYIPYVESKAKEIKSMKRTLYMHTFSQWSDDVNWETKSLDHRSTFETIFMKEEVKHGLTHDLDRFITRKDFYTRVGRPWTINYLVHGLPGTGKTSLVAAMANYLNSDVYNLPLKQVVKSDFDPRRLPLEVMDGSIILVEDIDCSLEGSTFALSQLLRSLGGLYSIDGGVVIFTTNNIERLDKRLLSRMHRDIYMGHCCFKGFKTLASNYLDLSDDNHRLYPHIKRLIDGQVVTPGQVAEELMKSQDVDVALEGLVRTLEMIKRV</sequence>
<dbReference type="EMBL" id="CABITT030000004">
    <property type="protein sequence ID" value="VVB00396.1"/>
    <property type="molecule type" value="Genomic_DNA"/>
</dbReference>
<dbReference type="InterPro" id="IPR058017">
    <property type="entry name" value="At3g28540-like_C"/>
</dbReference>
<protein>
    <submittedName>
        <fullName evidence="3">Uncharacterized protein</fullName>
    </submittedName>
</protein>
<keyword evidence="4" id="KW-1185">Reference proteome</keyword>
<dbReference type="SUPFAM" id="SSF52540">
    <property type="entry name" value="P-loop containing nucleoside triphosphate hydrolases"/>
    <property type="match status" value="1"/>
</dbReference>